<dbReference type="InterPro" id="IPR016187">
    <property type="entry name" value="CTDL_fold"/>
</dbReference>
<dbReference type="InterPro" id="IPR051043">
    <property type="entry name" value="Sulfatase_Mod_Factor_Kinase"/>
</dbReference>
<dbReference type="InterPro" id="IPR042095">
    <property type="entry name" value="SUMF_sf"/>
</dbReference>
<dbReference type="Gene3D" id="3.90.1580.10">
    <property type="entry name" value="paralog of FGE (formylglycine-generating enzyme)"/>
    <property type="match status" value="1"/>
</dbReference>
<dbReference type="PROSITE" id="PS51257">
    <property type="entry name" value="PROKAR_LIPOPROTEIN"/>
    <property type="match status" value="1"/>
</dbReference>
<dbReference type="PANTHER" id="PTHR23150:SF19">
    <property type="entry name" value="FORMYLGLYCINE-GENERATING ENZYME"/>
    <property type="match status" value="1"/>
</dbReference>
<proteinExistence type="predicted"/>
<dbReference type="PANTHER" id="PTHR23150">
    <property type="entry name" value="SULFATASE MODIFYING FACTOR 1, 2"/>
    <property type="match status" value="1"/>
</dbReference>
<dbReference type="EMBL" id="JANIPJ010000007">
    <property type="protein sequence ID" value="MCR2804541.1"/>
    <property type="molecule type" value="Genomic_DNA"/>
</dbReference>
<protein>
    <submittedName>
        <fullName evidence="2">Formylglycine-generating enzyme family protein</fullName>
    </submittedName>
</protein>
<gene>
    <name evidence="2" type="ORF">NQZ67_11695</name>
</gene>
<organism evidence="2 3">
    <name type="scientific">Paenibacillus soyae</name>
    <dbReference type="NCBI Taxonomy" id="2969249"/>
    <lineage>
        <taxon>Bacteria</taxon>
        <taxon>Bacillati</taxon>
        <taxon>Bacillota</taxon>
        <taxon>Bacilli</taxon>
        <taxon>Bacillales</taxon>
        <taxon>Paenibacillaceae</taxon>
        <taxon>Paenibacillus</taxon>
    </lineage>
</organism>
<dbReference type="AlphaFoldDB" id="A0A9X2MRQ0"/>
<sequence>MRKLPIFLIAAIIAVVGACSQEKPEQREAKPAAAVNEEFVLVKGGDFISDKSNYYGESKVIPDFYIGKFEVTQQEWTEVMGSNPSGFKGNDLPVEMVSWYDAVEYCNQRSLKEGLQPYYDINKQKTDPQNKSEYDPLKWTVTTNEGANGYRLPTEAEWEYAASGGQSSKSYAYSGSDEADEAAWYWRNAGNEYLSGDWSWASIENNRNTTKPVGSKLPNELGLYDMSGNVREWCWNWYAEGDLEGAAEGSFRVVKGGGWIGDVSNNEISFRGKFEASGFGPDQGFRVVRSVED</sequence>
<name>A0A9X2MRQ0_9BACL</name>
<evidence type="ECO:0000313" key="3">
    <source>
        <dbReference type="Proteomes" id="UP001141950"/>
    </source>
</evidence>
<evidence type="ECO:0000259" key="1">
    <source>
        <dbReference type="Pfam" id="PF03781"/>
    </source>
</evidence>
<feature type="domain" description="Sulfatase-modifying factor enzyme-like" evidence="1">
    <location>
        <begin position="37"/>
        <end position="289"/>
    </location>
</feature>
<dbReference type="Proteomes" id="UP001141950">
    <property type="component" value="Unassembled WGS sequence"/>
</dbReference>
<evidence type="ECO:0000313" key="2">
    <source>
        <dbReference type="EMBL" id="MCR2804541.1"/>
    </source>
</evidence>
<keyword evidence="3" id="KW-1185">Reference proteome</keyword>
<reference evidence="2" key="1">
    <citation type="submission" date="2022-08" db="EMBL/GenBank/DDBJ databases">
        <title>The genomic sequence of strain Paenibacillus sp. SCIV0701.</title>
        <authorList>
            <person name="Zhao H."/>
        </authorList>
    </citation>
    <scope>NUCLEOTIDE SEQUENCE</scope>
    <source>
        <strain evidence="2">SCIV0701</strain>
    </source>
</reference>
<accession>A0A9X2MRQ0</accession>
<dbReference type="InterPro" id="IPR005532">
    <property type="entry name" value="SUMF_dom"/>
</dbReference>
<dbReference type="GO" id="GO:0120147">
    <property type="term" value="F:formylglycine-generating oxidase activity"/>
    <property type="evidence" value="ECO:0007669"/>
    <property type="project" value="TreeGrafter"/>
</dbReference>
<dbReference type="RefSeq" id="WP_257445636.1">
    <property type="nucleotide sequence ID" value="NZ_JANIPJ010000007.1"/>
</dbReference>
<dbReference type="SUPFAM" id="SSF56436">
    <property type="entry name" value="C-type lectin-like"/>
    <property type="match status" value="1"/>
</dbReference>
<comment type="caution">
    <text evidence="2">The sequence shown here is derived from an EMBL/GenBank/DDBJ whole genome shotgun (WGS) entry which is preliminary data.</text>
</comment>
<dbReference type="Pfam" id="PF03781">
    <property type="entry name" value="FGE-sulfatase"/>
    <property type="match status" value="1"/>
</dbReference>